<evidence type="ECO:0000313" key="1">
    <source>
        <dbReference type="EMBL" id="KAJ9656814.1"/>
    </source>
</evidence>
<proteinExistence type="predicted"/>
<comment type="caution">
    <text evidence="1">The sequence shown here is derived from an EMBL/GenBank/DDBJ whole genome shotgun (WGS) entry which is preliminary data.</text>
</comment>
<name>A0ACC3A884_9EURO</name>
<accession>A0ACC3A884</accession>
<evidence type="ECO:0000313" key="2">
    <source>
        <dbReference type="Proteomes" id="UP001172386"/>
    </source>
</evidence>
<keyword evidence="1" id="KW-0418">Kinase</keyword>
<gene>
    <name evidence="1" type="primary">dak1_1</name>
    <name evidence="1" type="ORF">H2198_004702</name>
</gene>
<dbReference type="Proteomes" id="UP001172386">
    <property type="component" value="Unassembled WGS sequence"/>
</dbReference>
<reference evidence="1" key="1">
    <citation type="submission" date="2022-10" db="EMBL/GenBank/DDBJ databases">
        <title>Culturing micro-colonial fungi from biological soil crusts in the Mojave desert and describing Neophaeococcomyces mojavensis, and introducing the new genera and species Taxawa tesnikishii.</title>
        <authorList>
            <person name="Kurbessoian T."/>
            <person name="Stajich J.E."/>
        </authorList>
    </citation>
    <scope>NUCLEOTIDE SEQUENCE</scope>
    <source>
        <strain evidence="1">JES_112</strain>
    </source>
</reference>
<organism evidence="1 2">
    <name type="scientific">Neophaeococcomyces mojaviensis</name>
    <dbReference type="NCBI Taxonomy" id="3383035"/>
    <lineage>
        <taxon>Eukaryota</taxon>
        <taxon>Fungi</taxon>
        <taxon>Dikarya</taxon>
        <taxon>Ascomycota</taxon>
        <taxon>Pezizomycotina</taxon>
        <taxon>Eurotiomycetes</taxon>
        <taxon>Chaetothyriomycetidae</taxon>
        <taxon>Chaetothyriales</taxon>
        <taxon>Chaetothyriales incertae sedis</taxon>
        <taxon>Neophaeococcomyces</taxon>
    </lineage>
</organism>
<keyword evidence="2" id="KW-1185">Reference proteome</keyword>
<protein>
    <submittedName>
        <fullName evidence="1">Dihydroxyacetone kinase Dak1</fullName>
    </submittedName>
</protein>
<dbReference type="EMBL" id="JAPDRQ010000072">
    <property type="protein sequence ID" value="KAJ9656814.1"/>
    <property type="molecule type" value="Genomic_DNA"/>
</dbReference>
<keyword evidence="1" id="KW-0808">Transferase</keyword>
<sequence length="603" mass="63570">MSTKNFFRDTDELVNKALRSLTITNSQVAFDAPNKIVYRRPESYNESPKVSIVCGGGSGHEPGFGAYVGKGLLSASVAGTIFASPSAEQVRRAVLSRVPKDKGVLVLTMQYTGDVLNFGIAAERAKASGIATKFLAIGDDVGVGRAKGRKVGRRGIAGTTLIVKILGALAETGSSLTEVYNAGLLLSRNLASVGASLQRVGIPGRSEIDSSEQVPHGQVEVGMGIHNESGCMRMTADLPELVSLMLSQILDPTDEDRHYIDVKPSDKTILMVNNLGGLSPIEVSAITHEVCSQLKQKYGIAPVRVASGTFLTSLNALGWSVSLLKVVDLGLGSERSVLTLYDAPAEVTGWSQSRTITSVTYDAEDATPAATAETSIPASNLVLDPTRSAAVLTTGLEALIAAEPEVTSFDTIVGDGDCGIGLKRGAEAILKEISDPALLPSDALAFVARIVNVIENTMDGTAGAIFGIYANGLMNGLREQDTSGTKTPVDVHMWAAVLQSALAALSNYTPAVVGDRTFLDSLIPFVETLARTADVQTAAEASIQGAEITRNLKASLGRTIYVGTQDQWLGQITRSRSMGPSEAAWRISTRCIGHLGFEDDMRG</sequence>